<keyword evidence="3" id="KW-0479">Metal-binding</keyword>
<dbReference type="SMART" id="SM00438">
    <property type="entry name" value="ZnF_NFX"/>
    <property type="match status" value="2"/>
</dbReference>
<protein>
    <recommendedName>
        <fullName evidence="10">NF-X1-type domain-containing protein</fullName>
    </recommendedName>
</protein>
<dbReference type="GO" id="GO:0004386">
    <property type="term" value="F:helicase activity"/>
    <property type="evidence" value="ECO:0007669"/>
    <property type="project" value="InterPro"/>
</dbReference>
<keyword evidence="2" id="KW-0963">Cytoplasm</keyword>
<name>A0AAN6TTR8_9PEZI</name>
<dbReference type="EMBL" id="MU853237">
    <property type="protein sequence ID" value="KAK4120587.1"/>
    <property type="molecule type" value="Genomic_DNA"/>
</dbReference>
<evidence type="ECO:0000259" key="10">
    <source>
        <dbReference type="SMART" id="SM00438"/>
    </source>
</evidence>
<accession>A0AAN6TTR8</accession>
<dbReference type="Pfam" id="PF20173">
    <property type="entry name" value="ZnF_RZ-type"/>
    <property type="match status" value="1"/>
</dbReference>
<keyword evidence="6" id="KW-0067">ATP-binding</keyword>
<dbReference type="RefSeq" id="XP_062644358.1">
    <property type="nucleotide sequence ID" value="XM_062794879.1"/>
</dbReference>
<evidence type="ECO:0000256" key="9">
    <source>
        <dbReference type="SAM" id="Coils"/>
    </source>
</evidence>
<feature type="domain" description="NF-X1-type" evidence="10">
    <location>
        <begin position="670"/>
        <end position="689"/>
    </location>
</feature>
<dbReference type="Gene3D" id="3.40.50.300">
    <property type="entry name" value="P-loop containing nucleotide triphosphate hydrolases"/>
    <property type="match status" value="2"/>
</dbReference>
<dbReference type="CDD" id="cd18808">
    <property type="entry name" value="SF1_C_Upf1"/>
    <property type="match status" value="1"/>
</dbReference>
<evidence type="ECO:0000256" key="1">
    <source>
        <dbReference type="ARBA" id="ARBA00004496"/>
    </source>
</evidence>
<evidence type="ECO:0000256" key="2">
    <source>
        <dbReference type="ARBA" id="ARBA00022490"/>
    </source>
</evidence>
<dbReference type="GeneID" id="87831648"/>
<keyword evidence="6" id="KW-0378">Hydrolase</keyword>
<dbReference type="CDD" id="cd06008">
    <property type="entry name" value="NF-X1-zinc-finger"/>
    <property type="match status" value="1"/>
</dbReference>
<dbReference type="Proteomes" id="UP001302602">
    <property type="component" value="Unassembled WGS sequence"/>
</dbReference>
<dbReference type="InterPro" id="IPR046439">
    <property type="entry name" value="ZF_RZ_dom"/>
</dbReference>
<keyword evidence="9" id="KW-0175">Coiled coil</keyword>
<gene>
    <name evidence="11" type="ORF">N657DRAFT_658274</name>
</gene>
<proteinExistence type="predicted"/>
<comment type="subcellular location">
    <subcellularLocation>
        <location evidence="1">Cytoplasm</location>
    </subcellularLocation>
</comment>
<reference evidence="11" key="1">
    <citation type="journal article" date="2023" name="Mol. Phylogenet. Evol.">
        <title>Genome-scale phylogeny and comparative genomics of the fungal order Sordariales.</title>
        <authorList>
            <person name="Hensen N."/>
            <person name="Bonometti L."/>
            <person name="Westerberg I."/>
            <person name="Brannstrom I.O."/>
            <person name="Guillou S."/>
            <person name="Cros-Aarteil S."/>
            <person name="Calhoun S."/>
            <person name="Haridas S."/>
            <person name="Kuo A."/>
            <person name="Mondo S."/>
            <person name="Pangilinan J."/>
            <person name="Riley R."/>
            <person name="LaButti K."/>
            <person name="Andreopoulos B."/>
            <person name="Lipzen A."/>
            <person name="Chen C."/>
            <person name="Yan M."/>
            <person name="Daum C."/>
            <person name="Ng V."/>
            <person name="Clum A."/>
            <person name="Steindorff A."/>
            <person name="Ohm R.A."/>
            <person name="Martin F."/>
            <person name="Silar P."/>
            <person name="Natvig D.O."/>
            <person name="Lalanne C."/>
            <person name="Gautier V."/>
            <person name="Ament-Velasquez S.L."/>
            <person name="Kruys A."/>
            <person name="Hutchinson M.I."/>
            <person name="Powell A.J."/>
            <person name="Barry K."/>
            <person name="Miller A.N."/>
            <person name="Grigoriev I.V."/>
            <person name="Debuchy R."/>
            <person name="Gladieux P."/>
            <person name="Hiltunen Thoren M."/>
            <person name="Johannesson H."/>
        </authorList>
    </citation>
    <scope>NUCLEOTIDE SEQUENCE</scope>
    <source>
        <strain evidence="11">CBS 731.68</strain>
    </source>
</reference>
<dbReference type="InterPro" id="IPR000967">
    <property type="entry name" value="Znf_NFX1"/>
</dbReference>
<keyword evidence="6" id="KW-0547">Nucleotide-binding</keyword>
<dbReference type="InterPro" id="IPR041679">
    <property type="entry name" value="DNA2/NAM7-like_C"/>
</dbReference>
<dbReference type="PANTHER" id="PTHR10887">
    <property type="entry name" value="DNA2/NAM7 HELICASE FAMILY"/>
    <property type="match status" value="1"/>
</dbReference>
<feature type="domain" description="NF-X1-type" evidence="10">
    <location>
        <begin position="516"/>
        <end position="537"/>
    </location>
</feature>
<dbReference type="GO" id="GO:0005737">
    <property type="term" value="C:cytoplasm"/>
    <property type="evidence" value="ECO:0007669"/>
    <property type="project" value="UniProtKB-SubCell"/>
</dbReference>
<evidence type="ECO:0000256" key="3">
    <source>
        <dbReference type="ARBA" id="ARBA00022723"/>
    </source>
</evidence>
<dbReference type="GO" id="GO:0002376">
    <property type="term" value="P:immune system process"/>
    <property type="evidence" value="ECO:0007669"/>
    <property type="project" value="UniProtKB-KW"/>
</dbReference>
<sequence length="1135" mass="127167">MDHKIEAELGPLLVICYTNHALNQFLRHLLDVGIHKIIRTGGQSRAEELGGKNLRVVNRAIAKTTVENRILGQSYSYLEECFEVAEARLKPLHDARRARLSWDSLRRFLQRHYPIIAGQFQAQDEDDLVLVGGDTGKEPVDDPDLNVAELALWAEQNINSLTHRERFEPIEEAEDSRERIHGIYDDVNRRALLQADVLGVTTTGLAQNIKMLRCLGLKIIICEEAAEVMEPHVISALMPGVEHFIQIGDHRHLRPQIQTYLNFSLETPVGCAYQLDRSQFERRAVGEPNLPPLPVAQLNLIRRVYPNLEDHDCVENLPSVVGMRDNLFWLTHNHPEDSRDDGFQVTSHSNLWEVDMAAALIRHLVFLSDRNLDTLAKEESRSKPEEEQTAAAGLRKAVEKKQLLQTIRLATVDNFQGEVAKVIIVSLVRSNNNRKVDFLRTENRINVLVSRAQHGMYLTGNTKTYRTERNAVGTSIALLCPRHPDTPLLCSELEDFTIKSPDGGCTLICDKRLEPCGHRCPARCHSRRLHDAFNCLQPCPRIRSACQHPCPKLCGQERGPCTAQVDGVKLPCNHVHDKVECHSTSLSSAIQCSRQVEKKVPGCVHTVAVPCYQDVTSKFFRCPALCTEDLNCGHQCPGTCGRCRAQDDQGKISFQHQQCNTTCGRPYGACDHRCSKPCHEGTGCAICSKRCEVECPQSRCHQECQKPCTPCIKSCTWACEHQGACSLQCAAPCNRLPCNKRCTLQLRCGHQRPSSAERSVHKTYLMKFKTYGKIDLNDTPIAVLGCGHFFTGETLDGLVGLNSVYITDKLGNYTGLQELSGELTSIPAWPDCRVPIRQFATKRCNRVVNKTVLDATSKRFLVGGREKLAELEKQVAEVEEQLSSSRESTASELLGTTAALHQLAKKLDRETGRLRKEMNAEHQQTKKLFDAVRSFQRPMLRDTFTLLSECKGTLTPSHVPGGPPDKRSARFLRQCKALIAGATEAKLPRLVIPTILSYARIAQLEGWYRKQQTKEEDTTEIARRLLVDAVAMCDSFPSGQDYHSEVDDTVRLFEGPRYETVTSQEVTAIKSAMVSGPGGIATHSAHWYKFRNDHQFAIGECGMQLARCLECGETIGGLDPEAMDRTQRELQMEMA</sequence>
<evidence type="ECO:0000256" key="6">
    <source>
        <dbReference type="ARBA" id="ARBA00022806"/>
    </source>
</evidence>
<evidence type="ECO:0000313" key="11">
    <source>
        <dbReference type="EMBL" id="KAK4120587.1"/>
    </source>
</evidence>
<dbReference type="GO" id="GO:0008270">
    <property type="term" value="F:zinc ion binding"/>
    <property type="evidence" value="ECO:0007669"/>
    <property type="project" value="UniProtKB-KW"/>
</dbReference>
<keyword evidence="4" id="KW-0677">Repeat</keyword>
<comment type="caution">
    <text evidence="11">The sequence shown here is derived from an EMBL/GenBank/DDBJ whole genome shotgun (WGS) entry which is preliminary data.</text>
</comment>
<dbReference type="GO" id="GO:0031380">
    <property type="term" value="C:nuclear RNA-directed RNA polymerase complex"/>
    <property type="evidence" value="ECO:0007669"/>
    <property type="project" value="TreeGrafter"/>
</dbReference>
<evidence type="ECO:0000313" key="12">
    <source>
        <dbReference type="Proteomes" id="UP001302602"/>
    </source>
</evidence>
<dbReference type="Pfam" id="PF13086">
    <property type="entry name" value="AAA_11"/>
    <property type="match status" value="1"/>
</dbReference>
<evidence type="ECO:0000256" key="7">
    <source>
        <dbReference type="ARBA" id="ARBA00022833"/>
    </source>
</evidence>
<dbReference type="InterPro" id="IPR045055">
    <property type="entry name" value="DNA2/NAM7-like"/>
</dbReference>
<keyword evidence="12" id="KW-1185">Reference proteome</keyword>
<dbReference type="Pfam" id="PF13087">
    <property type="entry name" value="AAA_12"/>
    <property type="match status" value="1"/>
</dbReference>
<dbReference type="AlphaFoldDB" id="A0AAN6TTR8"/>
<dbReference type="SUPFAM" id="SSF52540">
    <property type="entry name" value="P-loop containing nucleoside triphosphate hydrolases"/>
    <property type="match status" value="1"/>
</dbReference>
<dbReference type="InterPro" id="IPR047187">
    <property type="entry name" value="SF1_C_Upf1"/>
</dbReference>
<reference evidence="11" key="2">
    <citation type="submission" date="2023-05" db="EMBL/GenBank/DDBJ databases">
        <authorList>
            <consortium name="Lawrence Berkeley National Laboratory"/>
            <person name="Steindorff A."/>
            <person name="Hensen N."/>
            <person name="Bonometti L."/>
            <person name="Westerberg I."/>
            <person name="Brannstrom I.O."/>
            <person name="Guillou S."/>
            <person name="Cros-Aarteil S."/>
            <person name="Calhoun S."/>
            <person name="Haridas S."/>
            <person name="Kuo A."/>
            <person name="Mondo S."/>
            <person name="Pangilinan J."/>
            <person name="Riley R."/>
            <person name="Labutti K."/>
            <person name="Andreopoulos B."/>
            <person name="Lipzen A."/>
            <person name="Chen C."/>
            <person name="Yanf M."/>
            <person name="Daum C."/>
            <person name="Ng V."/>
            <person name="Clum A."/>
            <person name="Ohm R."/>
            <person name="Martin F."/>
            <person name="Silar P."/>
            <person name="Natvig D."/>
            <person name="Lalanne C."/>
            <person name="Gautier V."/>
            <person name="Ament-Velasquez S.L."/>
            <person name="Kruys A."/>
            <person name="Hutchinson M.I."/>
            <person name="Powell A.J."/>
            <person name="Barry K."/>
            <person name="Miller A.N."/>
            <person name="Grigoriev I.V."/>
            <person name="Debuchy R."/>
            <person name="Gladieux P."/>
            <person name="Thoren M.H."/>
            <person name="Johannesson H."/>
        </authorList>
    </citation>
    <scope>NUCLEOTIDE SEQUENCE</scope>
    <source>
        <strain evidence="11">CBS 731.68</strain>
    </source>
</reference>
<evidence type="ECO:0000256" key="8">
    <source>
        <dbReference type="ARBA" id="ARBA00022859"/>
    </source>
</evidence>
<keyword evidence="6" id="KW-0347">Helicase</keyword>
<dbReference type="PANTHER" id="PTHR10887:SF445">
    <property type="entry name" value="NFX1-TYPE ZINC FINGER-CONTAINING PROTEIN 1"/>
    <property type="match status" value="1"/>
</dbReference>
<organism evidence="11 12">
    <name type="scientific">Parathielavia appendiculata</name>
    <dbReference type="NCBI Taxonomy" id="2587402"/>
    <lineage>
        <taxon>Eukaryota</taxon>
        <taxon>Fungi</taxon>
        <taxon>Dikarya</taxon>
        <taxon>Ascomycota</taxon>
        <taxon>Pezizomycotina</taxon>
        <taxon>Sordariomycetes</taxon>
        <taxon>Sordariomycetidae</taxon>
        <taxon>Sordariales</taxon>
        <taxon>Chaetomiaceae</taxon>
        <taxon>Parathielavia</taxon>
    </lineage>
</organism>
<keyword evidence="8" id="KW-0391">Immunity</keyword>
<dbReference type="InterPro" id="IPR041677">
    <property type="entry name" value="DNA2/NAM7_AAA_11"/>
</dbReference>
<evidence type="ECO:0000256" key="4">
    <source>
        <dbReference type="ARBA" id="ARBA00022737"/>
    </source>
</evidence>
<dbReference type="InterPro" id="IPR027417">
    <property type="entry name" value="P-loop_NTPase"/>
</dbReference>
<keyword evidence="5" id="KW-0863">Zinc-finger</keyword>
<evidence type="ECO:0000256" key="5">
    <source>
        <dbReference type="ARBA" id="ARBA00022771"/>
    </source>
</evidence>
<dbReference type="GO" id="GO:0031048">
    <property type="term" value="P:regulatory ncRNA-mediated heterochromatin formation"/>
    <property type="evidence" value="ECO:0007669"/>
    <property type="project" value="TreeGrafter"/>
</dbReference>
<keyword evidence="7" id="KW-0862">Zinc</keyword>
<feature type="coiled-coil region" evidence="9">
    <location>
        <begin position="861"/>
        <end position="888"/>
    </location>
</feature>